<keyword evidence="3 7" id="KW-0328">Glycosyltransferase</keyword>
<dbReference type="PANTHER" id="PTHR11907">
    <property type="entry name" value="AMIDOPHOSPHORIBOSYLTRANSFERASE"/>
    <property type="match status" value="1"/>
</dbReference>
<feature type="binding site" evidence="7 10">
    <location>
        <position position="361"/>
    </location>
    <ligand>
        <name>Mg(2+)</name>
        <dbReference type="ChEBI" id="CHEBI:18420"/>
    </ligand>
</feature>
<dbReference type="Pfam" id="PF00156">
    <property type="entry name" value="Pribosyltran"/>
    <property type="match status" value="1"/>
</dbReference>
<keyword evidence="7 10" id="KW-0460">Magnesium</keyword>
<dbReference type="CDD" id="cd06223">
    <property type="entry name" value="PRTases_typeI"/>
    <property type="match status" value="1"/>
</dbReference>
<comment type="function">
    <text evidence="7">Catalyzes the formation of phosphoribosylamine from phosphoribosylpyrophosphate (PRPP) and glutamine.</text>
</comment>
<evidence type="ECO:0000256" key="6">
    <source>
        <dbReference type="ARBA" id="ARBA00022962"/>
    </source>
</evidence>
<comment type="similarity">
    <text evidence="2 7 8">In the C-terminal section; belongs to the purine/pyrimidine phosphoribosyltransferase family.</text>
</comment>
<dbReference type="GO" id="GO:0000287">
    <property type="term" value="F:magnesium ion binding"/>
    <property type="evidence" value="ECO:0007669"/>
    <property type="project" value="UniProtKB-UniRule"/>
</dbReference>
<dbReference type="GO" id="GO:0004044">
    <property type="term" value="F:amidophosphoribosyltransferase activity"/>
    <property type="evidence" value="ECO:0007669"/>
    <property type="project" value="UniProtKB-UniRule"/>
</dbReference>
<dbReference type="InterPro" id="IPR000836">
    <property type="entry name" value="PRTase_dom"/>
</dbReference>
<dbReference type="NCBIfam" id="TIGR01134">
    <property type="entry name" value="purF"/>
    <property type="match status" value="1"/>
</dbReference>
<dbReference type="GO" id="GO:0009113">
    <property type="term" value="P:purine nucleobase biosynthetic process"/>
    <property type="evidence" value="ECO:0007669"/>
    <property type="project" value="UniProtKB-UniRule"/>
</dbReference>
<gene>
    <name evidence="7" type="primary">purF</name>
    <name evidence="13" type="ORF">EYH37_02295</name>
</gene>
<accession>A0A9D1CG66</accession>
<keyword evidence="7 11" id="KW-0411">Iron-sulfur</keyword>
<dbReference type="InterPro" id="IPR029055">
    <property type="entry name" value="Ntn_hydrolases_N"/>
</dbReference>
<comment type="catalytic activity">
    <reaction evidence="7 8">
        <text>5-phospho-beta-D-ribosylamine + L-glutamate + diphosphate = 5-phospho-alpha-D-ribose 1-diphosphate + L-glutamine + H2O</text>
        <dbReference type="Rhea" id="RHEA:14905"/>
        <dbReference type="ChEBI" id="CHEBI:15377"/>
        <dbReference type="ChEBI" id="CHEBI:29985"/>
        <dbReference type="ChEBI" id="CHEBI:33019"/>
        <dbReference type="ChEBI" id="CHEBI:58017"/>
        <dbReference type="ChEBI" id="CHEBI:58359"/>
        <dbReference type="ChEBI" id="CHEBI:58681"/>
        <dbReference type="EC" id="2.4.2.14"/>
    </reaction>
</comment>
<dbReference type="Gene3D" id="3.40.50.2020">
    <property type="match status" value="1"/>
</dbReference>
<comment type="pathway">
    <text evidence="1 7 8">Purine metabolism; IMP biosynthesis via de novo pathway; N(1)-(5-phospho-D-ribosyl)glycinamide from 5-phospho-alpha-D-ribose 1-diphosphate: step 1/2.</text>
</comment>
<feature type="binding site" evidence="7 10">
    <location>
        <position position="362"/>
    </location>
    <ligand>
        <name>Mg(2+)</name>
        <dbReference type="ChEBI" id="CHEBI:18420"/>
    </ligand>
</feature>
<dbReference type="EC" id="2.4.2.14" evidence="7"/>
<feature type="binding site" evidence="7 11">
    <location>
        <position position="398"/>
    </location>
    <ligand>
        <name>[4Fe-4S] cluster</name>
        <dbReference type="ChEBI" id="CHEBI:49883"/>
    </ligand>
</feature>
<reference evidence="13" key="1">
    <citation type="journal article" date="2020" name="ISME J.">
        <title>Gammaproteobacteria mediating utilization of methyl-, sulfur- and petroleum organic compounds in deep ocean hydrothermal plumes.</title>
        <authorList>
            <person name="Zhou Z."/>
            <person name="Liu Y."/>
            <person name="Pan J."/>
            <person name="Cron B.R."/>
            <person name="Toner B.M."/>
            <person name="Anantharaman K."/>
            <person name="Breier J.A."/>
            <person name="Dick G.J."/>
            <person name="Li M."/>
        </authorList>
    </citation>
    <scope>NUCLEOTIDE SEQUENCE</scope>
    <source>
        <strain evidence="13">SZUA-1501</strain>
    </source>
</reference>
<dbReference type="Proteomes" id="UP000606463">
    <property type="component" value="Unassembled WGS sequence"/>
</dbReference>
<comment type="cofactor">
    <cofactor evidence="7 11">
        <name>[4Fe-4S] cluster</name>
        <dbReference type="ChEBI" id="CHEBI:49883"/>
    </cofactor>
    <text evidence="7 11">Binds 1 [4Fe-4S] cluster per subunit.</text>
</comment>
<keyword evidence="7 11" id="KW-0408">Iron</keyword>
<dbReference type="HAMAP" id="MF_01931">
    <property type="entry name" value="PurF"/>
    <property type="match status" value="1"/>
</dbReference>
<organism evidence="13 14">
    <name type="scientific">Aquifex aeolicus</name>
    <dbReference type="NCBI Taxonomy" id="63363"/>
    <lineage>
        <taxon>Bacteria</taxon>
        <taxon>Pseudomonadati</taxon>
        <taxon>Aquificota</taxon>
        <taxon>Aquificia</taxon>
        <taxon>Aquificales</taxon>
        <taxon>Aquificaceae</taxon>
        <taxon>Aquifex</taxon>
    </lineage>
</organism>
<feature type="domain" description="Glutamine amidotransferase type-2" evidence="12">
    <location>
        <begin position="2"/>
        <end position="232"/>
    </location>
</feature>
<evidence type="ECO:0000256" key="1">
    <source>
        <dbReference type="ARBA" id="ARBA00005209"/>
    </source>
</evidence>
<keyword evidence="7 10" id="KW-0479">Metal-binding</keyword>
<protein>
    <recommendedName>
        <fullName evidence="7">Amidophosphoribosyltransferase</fullName>
        <shortName evidence="7">ATase</shortName>
        <ecNumber evidence="7">2.4.2.14</ecNumber>
    </recommendedName>
    <alternativeName>
        <fullName evidence="7">Glutamine phosphoribosylpyrophosphate amidotransferase</fullName>
        <shortName evidence="7">GPATase</shortName>
    </alternativeName>
</protein>
<keyword evidence="5 7" id="KW-0658">Purine biosynthesis</keyword>
<evidence type="ECO:0000256" key="9">
    <source>
        <dbReference type="PIRSR" id="PIRSR000485-1"/>
    </source>
</evidence>
<evidence type="ECO:0000256" key="2">
    <source>
        <dbReference type="ARBA" id="ARBA00010138"/>
    </source>
</evidence>
<proteinExistence type="inferred from homology"/>
<feature type="binding site" evidence="7 11">
    <location>
        <position position="447"/>
    </location>
    <ligand>
        <name>[4Fe-4S] cluster</name>
        <dbReference type="ChEBI" id="CHEBI:49883"/>
    </ligand>
</feature>
<feature type="binding site" evidence="7 11">
    <location>
        <position position="450"/>
    </location>
    <ligand>
        <name>[4Fe-4S] cluster</name>
        <dbReference type="ChEBI" id="CHEBI:49883"/>
    </ligand>
</feature>
<evidence type="ECO:0000256" key="11">
    <source>
        <dbReference type="PIRSR" id="PIRSR000485-3"/>
    </source>
</evidence>
<evidence type="ECO:0000256" key="5">
    <source>
        <dbReference type="ARBA" id="ARBA00022755"/>
    </source>
</evidence>
<dbReference type="GO" id="GO:0006189">
    <property type="term" value="P:'de novo' IMP biosynthetic process"/>
    <property type="evidence" value="ECO:0007669"/>
    <property type="project" value="UniProtKB-UniRule"/>
</dbReference>
<dbReference type="EMBL" id="DQVE01000022">
    <property type="protein sequence ID" value="HIP98183.1"/>
    <property type="molecule type" value="Genomic_DNA"/>
</dbReference>
<evidence type="ECO:0000256" key="10">
    <source>
        <dbReference type="PIRSR" id="PIRSR000485-2"/>
    </source>
</evidence>
<feature type="binding site" evidence="7 10">
    <location>
        <position position="299"/>
    </location>
    <ligand>
        <name>Mg(2+)</name>
        <dbReference type="ChEBI" id="CHEBI:18420"/>
    </ligand>
</feature>
<dbReference type="CDD" id="cd00715">
    <property type="entry name" value="GPATase_N"/>
    <property type="match status" value="1"/>
</dbReference>
<feature type="binding site" evidence="7 11">
    <location>
        <position position="250"/>
    </location>
    <ligand>
        <name>[4Fe-4S] cluster</name>
        <dbReference type="ChEBI" id="CHEBI:49883"/>
    </ligand>
</feature>
<evidence type="ECO:0000313" key="13">
    <source>
        <dbReference type="EMBL" id="HIP98183.1"/>
    </source>
</evidence>
<dbReference type="SUPFAM" id="SSF56235">
    <property type="entry name" value="N-terminal nucleophile aminohydrolases (Ntn hydrolases)"/>
    <property type="match status" value="1"/>
</dbReference>
<dbReference type="InterPro" id="IPR029057">
    <property type="entry name" value="PRTase-like"/>
</dbReference>
<dbReference type="Gene3D" id="3.60.20.10">
    <property type="entry name" value="Glutamine Phosphoribosylpyrophosphate, subunit 1, domain 1"/>
    <property type="match status" value="1"/>
</dbReference>
<evidence type="ECO:0000256" key="8">
    <source>
        <dbReference type="PIRNR" id="PIRNR000485"/>
    </source>
</evidence>
<evidence type="ECO:0000313" key="14">
    <source>
        <dbReference type="Proteomes" id="UP000606463"/>
    </source>
</evidence>
<dbReference type="AlphaFoldDB" id="A0A9D1CG66"/>
<dbReference type="InterPro" id="IPR005854">
    <property type="entry name" value="PurF"/>
</dbReference>
<dbReference type="Pfam" id="PF13537">
    <property type="entry name" value="GATase_7"/>
    <property type="match status" value="1"/>
</dbReference>
<dbReference type="InterPro" id="IPR017932">
    <property type="entry name" value="GATase_2_dom"/>
</dbReference>
<comment type="caution">
    <text evidence="13">The sequence shown here is derived from an EMBL/GenBank/DDBJ whole genome shotgun (WGS) entry which is preliminary data.</text>
</comment>
<dbReference type="InterPro" id="IPR035584">
    <property type="entry name" value="PurF_N"/>
</dbReference>
<feature type="active site" description="Nucleophile" evidence="7 9">
    <location>
        <position position="2"/>
    </location>
</feature>
<keyword evidence="7" id="KW-0004">4Fe-4S</keyword>
<keyword evidence="6 7" id="KW-0315">Glutamine amidotransferase</keyword>
<dbReference type="PROSITE" id="PS51278">
    <property type="entry name" value="GATASE_TYPE_2"/>
    <property type="match status" value="1"/>
</dbReference>
<name>A0A9D1CG66_AQUAO</name>
<comment type="cofactor">
    <cofactor evidence="7 10">
        <name>Mg(2+)</name>
        <dbReference type="ChEBI" id="CHEBI:18420"/>
    </cofactor>
    <text evidence="7 10">Binds 1 Mg(2+) ion per subunit.</text>
</comment>
<sequence>MCGIFGVWNSQEAPLHTYWGLYTLQHRGQESAGICSTDGRDFYLLKKQGLVLEVFRQEDLKKLKGNSAIGHVRYSTAGDIGGTNAQPLLAETTRGTFAVVHNGNLTNYKILKRDLTEKGAVFKYTSDTEVFTHLIDQSEGWVPEGLKLHPSDEDFLPYLFDALRKVEGAYSLLILLKDKLIAARDPLGFRPLEIGRRGESWFFSSESVGFDIVGAEFKRELKAGEVLVVDKDGLRSYFPFGDFSARRAACIFEFIYFARPDSFIFGDWVYEVRKRLGRQLAREVGSKFKVDVVVPVPDSGIVPAIGFCEESNLPFELGLIRNHYVGRSFIQPTQELRDLKVLMKLSPVKSVIKGKRVAIVDDSLVRGTTARRIIKMLRKAGAKEVHVLIASPSIRFPCFYGIDIPTKEELIANSLNVEEIANHIGADSLHYLSVEGMLKAVKGEGFCTACFTGEYPTKLP</sequence>
<keyword evidence="4 7" id="KW-0808">Transferase</keyword>
<evidence type="ECO:0000259" key="12">
    <source>
        <dbReference type="PROSITE" id="PS51278"/>
    </source>
</evidence>
<dbReference type="GO" id="GO:0051539">
    <property type="term" value="F:4 iron, 4 sulfur cluster binding"/>
    <property type="evidence" value="ECO:0007669"/>
    <property type="project" value="UniProtKB-KW"/>
</dbReference>
<dbReference type="SUPFAM" id="SSF53271">
    <property type="entry name" value="PRTase-like"/>
    <property type="match status" value="1"/>
</dbReference>
<dbReference type="PIRSF" id="PIRSF000485">
    <property type="entry name" value="Amd_phspho_trans"/>
    <property type="match status" value="1"/>
</dbReference>
<evidence type="ECO:0000256" key="3">
    <source>
        <dbReference type="ARBA" id="ARBA00022676"/>
    </source>
</evidence>
<evidence type="ECO:0000256" key="4">
    <source>
        <dbReference type="ARBA" id="ARBA00022679"/>
    </source>
</evidence>
<evidence type="ECO:0000256" key="7">
    <source>
        <dbReference type="HAMAP-Rule" id="MF_01931"/>
    </source>
</evidence>